<dbReference type="Pfam" id="PF13589">
    <property type="entry name" value="HATPase_c_3"/>
    <property type="match status" value="1"/>
</dbReference>
<keyword evidence="10" id="KW-0346">Stress response</keyword>
<feature type="binding site" evidence="8">
    <location>
        <begin position="217"/>
        <end position="218"/>
    </location>
    <ligand>
        <name>ATP</name>
        <dbReference type="ChEBI" id="CHEBI:30616"/>
    </ligand>
</feature>
<dbReference type="InterPro" id="IPR001404">
    <property type="entry name" value="Hsp90_fam"/>
</dbReference>
<comment type="caution">
    <text evidence="10">The sequence shown here is derived from an EMBL/GenBank/DDBJ whole genome shotgun (WGS) entry which is preliminary data.</text>
</comment>
<dbReference type="GO" id="GO:0005524">
    <property type="term" value="F:ATP binding"/>
    <property type="evidence" value="ECO:0007669"/>
    <property type="project" value="UniProtKB-KW"/>
</dbReference>
<keyword evidence="3 8" id="KW-0547">Nucleotide-binding</keyword>
<dbReference type="InterPro" id="IPR020568">
    <property type="entry name" value="Ribosomal_Su5_D2-typ_SF"/>
</dbReference>
<dbReference type="GO" id="GO:0016887">
    <property type="term" value="F:ATP hydrolysis activity"/>
    <property type="evidence" value="ECO:0007669"/>
    <property type="project" value="InterPro"/>
</dbReference>
<dbReference type="InterPro" id="IPR037196">
    <property type="entry name" value="HSP90_C"/>
</dbReference>
<dbReference type="InterPro" id="IPR019805">
    <property type="entry name" value="Heat_shock_protein_90_CS"/>
</dbReference>
<dbReference type="GO" id="GO:0140662">
    <property type="term" value="F:ATP-dependent protein folding chaperone"/>
    <property type="evidence" value="ECO:0007669"/>
    <property type="project" value="InterPro"/>
</dbReference>
<reference evidence="10" key="1">
    <citation type="submission" date="2023-06" db="EMBL/GenBank/DDBJ databases">
        <title>Survivors Of The Sea: Transcriptome response of Skeletonema marinoi to long-term dormancy.</title>
        <authorList>
            <person name="Pinder M.I.M."/>
            <person name="Kourtchenko O."/>
            <person name="Robertson E.K."/>
            <person name="Larsson T."/>
            <person name="Maumus F."/>
            <person name="Osuna-Cruz C.M."/>
            <person name="Vancaester E."/>
            <person name="Stenow R."/>
            <person name="Vandepoele K."/>
            <person name="Ploug H."/>
            <person name="Bruchert V."/>
            <person name="Godhe A."/>
            <person name="Topel M."/>
        </authorList>
    </citation>
    <scope>NUCLEOTIDE SEQUENCE</scope>
    <source>
        <strain evidence="10">R05AC</strain>
    </source>
</reference>
<keyword evidence="11" id="KW-1185">Reference proteome</keyword>
<evidence type="ECO:0000256" key="7">
    <source>
        <dbReference type="ARBA" id="ARBA00023186"/>
    </source>
</evidence>
<dbReference type="GO" id="GO:0005739">
    <property type="term" value="C:mitochondrion"/>
    <property type="evidence" value="ECO:0007669"/>
    <property type="project" value="UniProtKB-SubCell"/>
</dbReference>
<feature type="compositionally biased region" description="Acidic residues" evidence="9">
    <location>
        <begin position="620"/>
        <end position="635"/>
    </location>
</feature>
<dbReference type="SUPFAM" id="SSF55874">
    <property type="entry name" value="ATPase domain of HSP90 chaperone/DNA topoisomerase II/histidine kinase"/>
    <property type="match status" value="1"/>
</dbReference>
<dbReference type="PROSITE" id="PS00298">
    <property type="entry name" value="HSP90"/>
    <property type="match status" value="1"/>
</dbReference>
<dbReference type="PRINTS" id="PR00775">
    <property type="entry name" value="HEATSHOCK90"/>
</dbReference>
<dbReference type="Gene3D" id="3.30.230.80">
    <property type="match status" value="1"/>
</dbReference>
<feature type="binding site" evidence="8">
    <location>
        <position position="210"/>
    </location>
    <ligand>
        <name>ATP</name>
        <dbReference type="ChEBI" id="CHEBI:30616"/>
    </ligand>
</feature>
<feature type="binding site" evidence="8">
    <location>
        <position position="148"/>
    </location>
    <ligand>
        <name>ATP</name>
        <dbReference type="ChEBI" id="CHEBI:30616"/>
    </ligand>
</feature>
<evidence type="ECO:0000256" key="1">
    <source>
        <dbReference type="ARBA" id="ARBA00004173"/>
    </source>
</evidence>
<dbReference type="CDD" id="cd16927">
    <property type="entry name" value="HATPase_Hsp90-like"/>
    <property type="match status" value="1"/>
</dbReference>
<dbReference type="PIRSF" id="PIRSF002583">
    <property type="entry name" value="Hsp90"/>
    <property type="match status" value="1"/>
</dbReference>
<feature type="binding site" evidence="8">
    <location>
        <position position="152"/>
    </location>
    <ligand>
        <name>ATP</name>
        <dbReference type="ChEBI" id="CHEBI:30616"/>
    </ligand>
</feature>
<dbReference type="EMBL" id="JATAAI010000006">
    <property type="protein sequence ID" value="KAK1744701.1"/>
    <property type="molecule type" value="Genomic_DNA"/>
</dbReference>
<dbReference type="Gene3D" id="1.20.120.790">
    <property type="entry name" value="Heat shock protein 90, C-terminal domain"/>
    <property type="match status" value="1"/>
</dbReference>
<gene>
    <name evidence="10" type="ORF">QTG54_003992</name>
</gene>
<proteinExistence type="inferred from homology"/>
<evidence type="ECO:0000313" key="10">
    <source>
        <dbReference type="EMBL" id="KAK1744701.1"/>
    </source>
</evidence>
<accession>A0AAD9DEH1</accession>
<feature type="binding site" evidence="8">
    <location>
        <position position="202"/>
    </location>
    <ligand>
        <name>ATP</name>
        <dbReference type="ChEBI" id="CHEBI:30616"/>
    </ligand>
</feature>
<feature type="region of interest" description="Disordered" evidence="9">
    <location>
        <begin position="620"/>
        <end position="639"/>
    </location>
</feature>
<sequence length="787" mass="88307">GNFSWKIFEILSFCRQTITKQNRRPSLHGHSQPTVATITSNIMTQIQLTAARAARRQLSRFASRNNGLRSTPLLCHRSVDVASSISRSSSANQQWSNTQYHQVSFMSTEAAKSDDSSGEEMEFQAETRQLLDIVTHSLYTDKEVFLRELVSNASDALEKLRHVQATGTISGSGDQESTPLEIRITTDEASNTLTITDTGIGMTKEEMVSNLGTIARSGSKAFVHEMNLKAQGADPTTDVDPFGEGIIGRFGVGFYSGFMVSDKVDVRSKSAGKVSNNETEITESNYDPIVWESTGTGKYSISALSEDIRQDRGTSVVLHLKPELSQYSNESTIETILKKYSNFVGFPIFLNGNRVNTIDAIWLQEPKTVDEEKHSAFYKYVSHMHDEPLSTIHFRMDAPLDIKALFYIPSFHQEKYGMGRMEPGVSLYSRKILIEAKSPDILPDWCRFIKGVVDSEDLPLSISREKPQDSALVGKMRKALTRKLISHLSKMMRKEPEKYKDEFYKEYNFFLKEGICQDFESQQQLSKLLYFETSKGMAGELVSLDEYVSKCPPEQNDIYYLFAPSRELALQSPYMETFLKSKREVIFIYSAIDDFVMANLKQFEGRNLLSADRSELNIKDDDDAEKDDKDSSDDSDVAKGLTSSEATDFCAWFQTTLASKVSKCKTTNRLSSSPAVITDNESGALRRMMRMVETSEGGTSSNSMPLPKQTVEINPKHEIIVGIHRLKEKDPMLAEVLAEQVVDNCLVAAGLLDDGRTMLPRLNDLMLCIVKNNVTEESGEEDSKKES</sequence>
<dbReference type="Gene3D" id="3.40.50.11260">
    <property type="match status" value="1"/>
</dbReference>
<evidence type="ECO:0000256" key="9">
    <source>
        <dbReference type="SAM" id="MobiDB-lite"/>
    </source>
</evidence>
<dbReference type="GO" id="GO:0051082">
    <property type="term" value="F:unfolded protein binding"/>
    <property type="evidence" value="ECO:0007669"/>
    <property type="project" value="InterPro"/>
</dbReference>
<evidence type="ECO:0000313" key="11">
    <source>
        <dbReference type="Proteomes" id="UP001224775"/>
    </source>
</evidence>
<feature type="binding site" evidence="8">
    <location>
        <position position="197"/>
    </location>
    <ligand>
        <name>ATP</name>
        <dbReference type="ChEBI" id="CHEBI:30616"/>
    </ligand>
</feature>
<evidence type="ECO:0000256" key="5">
    <source>
        <dbReference type="ARBA" id="ARBA00022946"/>
    </source>
</evidence>
<dbReference type="Proteomes" id="UP001224775">
    <property type="component" value="Unassembled WGS sequence"/>
</dbReference>
<evidence type="ECO:0000256" key="2">
    <source>
        <dbReference type="ARBA" id="ARBA00008239"/>
    </source>
</evidence>
<dbReference type="HAMAP" id="MF_00505">
    <property type="entry name" value="HSP90"/>
    <property type="match status" value="1"/>
</dbReference>
<name>A0AAD9DEH1_9STRA</name>
<protein>
    <submittedName>
        <fullName evidence="10">Heat shock protein 90 family protein</fullName>
    </submittedName>
</protein>
<keyword evidence="7" id="KW-0143">Chaperone</keyword>
<evidence type="ECO:0000256" key="6">
    <source>
        <dbReference type="ARBA" id="ARBA00023128"/>
    </source>
</evidence>
<dbReference type="GO" id="GO:0070013">
    <property type="term" value="C:intracellular organelle lumen"/>
    <property type="evidence" value="ECO:0007669"/>
    <property type="project" value="UniProtKB-ARBA"/>
</dbReference>
<dbReference type="InterPro" id="IPR036890">
    <property type="entry name" value="HATPase_C_sf"/>
</dbReference>
<dbReference type="FunFam" id="3.30.230.80:FF:000004">
    <property type="entry name" value="Heat shock protein 75 kDa"/>
    <property type="match status" value="1"/>
</dbReference>
<dbReference type="AlphaFoldDB" id="A0AAD9DEH1"/>
<dbReference type="SUPFAM" id="SSF110942">
    <property type="entry name" value="HSP90 C-terminal domain"/>
    <property type="match status" value="1"/>
</dbReference>
<dbReference type="FunFam" id="3.40.50.11260:FF:000004">
    <property type="entry name" value="Heat shock protein 75 mitochondrial"/>
    <property type="match status" value="1"/>
</dbReference>
<dbReference type="FunFam" id="1.20.120.790:FF:000004">
    <property type="entry name" value="Heat shock protein 75 kDa"/>
    <property type="match status" value="1"/>
</dbReference>
<evidence type="ECO:0000256" key="8">
    <source>
        <dbReference type="PIRSR" id="PIRSR002583-1"/>
    </source>
</evidence>
<dbReference type="SUPFAM" id="SSF54211">
    <property type="entry name" value="Ribosomal protein S5 domain 2-like"/>
    <property type="match status" value="1"/>
</dbReference>
<dbReference type="Gene3D" id="3.30.565.10">
    <property type="entry name" value="Histidine kinase-like ATPase, C-terminal domain"/>
    <property type="match status" value="1"/>
</dbReference>
<feature type="non-terminal residue" evidence="10">
    <location>
        <position position="1"/>
    </location>
</feature>
<comment type="subcellular location">
    <subcellularLocation>
        <location evidence="1">Mitochondrion</location>
    </subcellularLocation>
</comment>
<dbReference type="NCBIfam" id="NF003555">
    <property type="entry name" value="PRK05218.1"/>
    <property type="match status" value="1"/>
</dbReference>
<comment type="similarity">
    <text evidence="2">Belongs to the heat shock protein 90 family.</text>
</comment>
<dbReference type="InterPro" id="IPR020575">
    <property type="entry name" value="Hsp90_N"/>
</dbReference>
<keyword evidence="5" id="KW-0809">Transit peptide</keyword>
<feature type="binding site" evidence="8">
    <location>
        <position position="314"/>
    </location>
    <ligand>
        <name>ATP</name>
        <dbReference type="ChEBI" id="CHEBI:30616"/>
    </ligand>
</feature>
<dbReference type="Pfam" id="PF00183">
    <property type="entry name" value="HSP90"/>
    <property type="match status" value="1"/>
</dbReference>
<keyword evidence="4 8" id="KW-0067">ATP-binding</keyword>
<evidence type="ECO:0000256" key="4">
    <source>
        <dbReference type="ARBA" id="ARBA00022840"/>
    </source>
</evidence>
<evidence type="ECO:0000256" key="3">
    <source>
        <dbReference type="ARBA" id="ARBA00022741"/>
    </source>
</evidence>
<organism evidence="10 11">
    <name type="scientific">Skeletonema marinoi</name>
    <dbReference type="NCBI Taxonomy" id="267567"/>
    <lineage>
        <taxon>Eukaryota</taxon>
        <taxon>Sar</taxon>
        <taxon>Stramenopiles</taxon>
        <taxon>Ochrophyta</taxon>
        <taxon>Bacillariophyta</taxon>
        <taxon>Coscinodiscophyceae</taxon>
        <taxon>Thalassiosirophycidae</taxon>
        <taxon>Thalassiosirales</taxon>
        <taxon>Skeletonemataceae</taxon>
        <taxon>Skeletonema</taxon>
        <taxon>Skeletonema marinoi-dohrnii complex</taxon>
    </lineage>
</organism>
<dbReference type="PANTHER" id="PTHR11528">
    <property type="entry name" value="HEAT SHOCK PROTEIN 90 FAMILY MEMBER"/>
    <property type="match status" value="1"/>
</dbReference>
<feature type="binding site" evidence="8">
    <location>
        <position position="464"/>
    </location>
    <ligand>
        <name>ATP</name>
        <dbReference type="ChEBI" id="CHEBI:30616"/>
    </ligand>
</feature>
<keyword evidence="6" id="KW-0496">Mitochondrion</keyword>